<gene>
    <name evidence="2" type="ORF">EV190_11195</name>
</gene>
<comment type="caution">
    <text evidence="2">The sequence shown here is derived from an EMBL/GenBank/DDBJ whole genome shotgun (WGS) entry which is preliminary data.</text>
</comment>
<dbReference type="EMBL" id="SNYN01000011">
    <property type="protein sequence ID" value="TDQ51491.1"/>
    <property type="molecule type" value="Genomic_DNA"/>
</dbReference>
<feature type="signal peptide" evidence="1">
    <location>
        <begin position="1"/>
        <end position="26"/>
    </location>
</feature>
<proteinExistence type="predicted"/>
<dbReference type="InterPro" id="IPR029046">
    <property type="entry name" value="LolA/LolB/LppX"/>
</dbReference>
<dbReference type="AlphaFoldDB" id="A0A4R6UW66"/>
<evidence type="ECO:0000313" key="3">
    <source>
        <dbReference type="Proteomes" id="UP000295281"/>
    </source>
</evidence>
<protein>
    <recommendedName>
        <fullName evidence="4">LppX_LprAFG lipoprotein</fullName>
    </recommendedName>
</protein>
<reference evidence="2 3" key="1">
    <citation type="submission" date="2019-03" db="EMBL/GenBank/DDBJ databases">
        <title>Genomic Encyclopedia of Type Strains, Phase IV (KMG-IV): sequencing the most valuable type-strain genomes for metagenomic binning, comparative biology and taxonomic classification.</title>
        <authorList>
            <person name="Goeker M."/>
        </authorList>
    </citation>
    <scope>NUCLEOTIDE SEQUENCE [LARGE SCALE GENOMIC DNA]</scope>
    <source>
        <strain evidence="2 3">DSM 46770</strain>
    </source>
</reference>
<dbReference type="SUPFAM" id="SSF89392">
    <property type="entry name" value="Prokaryotic lipoproteins and lipoprotein localization factors"/>
    <property type="match status" value="1"/>
</dbReference>
<dbReference type="Proteomes" id="UP000295281">
    <property type="component" value="Unassembled WGS sequence"/>
</dbReference>
<evidence type="ECO:0008006" key="4">
    <source>
        <dbReference type="Google" id="ProtNLM"/>
    </source>
</evidence>
<name>A0A4R6UW66_9ACTN</name>
<evidence type="ECO:0000256" key="1">
    <source>
        <dbReference type="SAM" id="SignalP"/>
    </source>
</evidence>
<accession>A0A4R6UW66</accession>
<dbReference type="PROSITE" id="PS51257">
    <property type="entry name" value="PROKAR_LIPOPROTEIN"/>
    <property type="match status" value="1"/>
</dbReference>
<dbReference type="RefSeq" id="WP_133742152.1">
    <property type="nucleotide sequence ID" value="NZ_SNYN01000011.1"/>
</dbReference>
<feature type="chain" id="PRO_5020372384" description="LppX_LprAFG lipoprotein" evidence="1">
    <location>
        <begin position="27"/>
        <end position="258"/>
    </location>
</feature>
<sequence>MLRKRVAVLVGSALALALTGCGSADAPAEEAPEAVEQTEAAENGGAGPLDRIRGVVDQTESVESFRALVSSTGSGAVSDVEVAYVSTPEPTVEMVMVSEGEEITVLMRGSEMVTGSAASGWMSIDGDEGPGLEEAANPMTEVERLIAAPEVEEAGTEEVNGVETTKYTGAYSVEDVLADLEGEERTIAEQAYAEMGVSEVAFTLWVDGDGLPRRLDSEMGGVSNSTEFLEFNGPVEIDYPDASEITSLDELVDGLEGL</sequence>
<keyword evidence="3" id="KW-1185">Reference proteome</keyword>
<keyword evidence="1" id="KW-0732">Signal</keyword>
<evidence type="ECO:0000313" key="2">
    <source>
        <dbReference type="EMBL" id="TDQ51491.1"/>
    </source>
</evidence>
<organism evidence="2 3">
    <name type="scientific">Actinorugispora endophytica</name>
    <dbReference type="NCBI Taxonomy" id="1605990"/>
    <lineage>
        <taxon>Bacteria</taxon>
        <taxon>Bacillati</taxon>
        <taxon>Actinomycetota</taxon>
        <taxon>Actinomycetes</taxon>
        <taxon>Streptosporangiales</taxon>
        <taxon>Nocardiopsidaceae</taxon>
        <taxon>Actinorugispora</taxon>
    </lineage>
</organism>
<dbReference type="Gene3D" id="2.50.20.20">
    <property type="match status" value="1"/>
</dbReference>
<dbReference type="OrthoDB" id="3369896at2"/>